<dbReference type="EMBL" id="CM007650">
    <property type="protein sequence ID" value="ONM53388.1"/>
    <property type="molecule type" value="Genomic_DNA"/>
</dbReference>
<dbReference type="InterPro" id="IPR012295">
    <property type="entry name" value="TBP_dom_sf"/>
</dbReference>
<gene>
    <name evidence="6" type="ORF">ZEAMMB73_Zm00001d019598</name>
</gene>
<accession>A0A1D6HZ79</accession>
<dbReference type="Gene3D" id="3.30.310.10">
    <property type="entry name" value="TATA-Binding Protein"/>
    <property type="match status" value="1"/>
</dbReference>
<proteinExistence type="inferred from homology"/>
<sequence>MRFVRQGSPSSTHPWRTISSSPEMGLVPGKKQLMAQSCHQQQLIWDFHEPEQRSSGPFKSPDLGAHGMAGLLSLRAGPRSSPSLARSSSAWASPASQVVVRLTSPQFRCARLCNSRSLLAAAVKISKDGSSAVLANSLPFKELTLAWCSQGHDRDCSVEEALAARLSLIKPSLSQVEECPEKRPPSVNTYLIVCSHHQKLGFPAKFKDFKIQNIVRSCDVIFRTLFGPVMSNPQSGSRVLHTLTYETELFSGLIYRMKRQKIMLLIFVSGKIVLTRAKVRDETYTAFENIYPVLTKFRKVRQ</sequence>
<dbReference type="GO" id="GO:0003677">
    <property type="term" value="F:DNA binding"/>
    <property type="evidence" value="ECO:0007669"/>
    <property type="project" value="UniProtKB-KW"/>
</dbReference>
<name>A0A1D6HZ79_MAIZE</name>
<feature type="region of interest" description="Disordered" evidence="5">
    <location>
        <begin position="1"/>
        <end position="24"/>
    </location>
</feature>
<evidence type="ECO:0000256" key="4">
    <source>
        <dbReference type="ARBA" id="ARBA00037612"/>
    </source>
</evidence>
<dbReference type="InterPro" id="IPR000814">
    <property type="entry name" value="TBP"/>
</dbReference>
<dbReference type="STRING" id="4577.A0A1D6HZ79"/>
<feature type="compositionally biased region" description="Polar residues" evidence="5">
    <location>
        <begin position="7"/>
        <end position="22"/>
    </location>
</feature>
<evidence type="ECO:0000256" key="2">
    <source>
        <dbReference type="ARBA" id="ARBA00023125"/>
    </source>
</evidence>
<dbReference type="Pfam" id="PF00352">
    <property type="entry name" value="TBP"/>
    <property type="match status" value="1"/>
</dbReference>
<keyword evidence="2" id="KW-0238">DNA-binding</keyword>
<evidence type="ECO:0000256" key="5">
    <source>
        <dbReference type="SAM" id="MobiDB-lite"/>
    </source>
</evidence>
<reference evidence="6" key="1">
    <citation type="submission" date="2015-12" db="EMBL/GenBank/DDBJ databases">
        <title>Update maize B73 reference genome by single molecule sequencing technologies.</title>
        <authorList>
            <consortium name="Maize Genome Sequencing Project"/>
            <person name="Ware D."/>
        </authorList>
    </citation>
    <scope>NUCLEOTIDE SEQUENCE [LARGE SCALE GENOMIC DNA]</scope>
    <source>
        <tissue evidence="6">Seedling</tissue>
    </source>
</reference>
<comment type="function">
    <text evidence="4">General transcription factor that functions at the core of the DNA-binding multiprotein factor TFIID. Binding of TFIID to the TATA box is the initial transcriptional step of the pre-initiation complex (PIC), playing a role in the activation of eukaryotic genes transcribed by RNA polymerase II.</text>
</comment>
<comment type="similarity">
    <text evidence="1">Belongs to the TBP family.</text>
</comment>
<dbReference type="InParanoid" id="A0A1D6HZ79"/>
<dbReference type="GO" id="GO:0006352">
    <property type="term" value="P:DNA-templated transcription initiation"/>
    <property type="evidence" value="ECO:0007669"/>
    <property type="project" value="InterPro"/>
</dbReference>
<evidence type="ECO:0000256" key="3">
    <source>
        <dbReference type="ARBA" id="ARBA00023163"/>
    </source>
</evidence>
<dbReference type="FunFam" id="3.30.310.10:FF:000023">
    <property type="entry name" value="TATA-box-binding protein 2"/>
    <property type="match status" value="1"/>
</dbReference>
<evidence type="ECO:0000256" key="1">
    <source>
        <dbReference type="ARBA" id="ARBA00005560"/>
    </source>
</evidence>
<dbReference type="PRINTS" id="PR00686">
    <property type="entry name" value="TIFACTORIID"/>
</dbReference>
<protein>
    <submittedName>
        <fullName evidence="6">TATA-box-binding protein 2</fullName>
    </submittedName>
</protein>
<organism evidence="6">
    <name type="scientific">Zea mays</name>
    <name type="common">Maize</name>
    <dbReference type="NCBI Taxonomy" id="4577"/>
    <lineage>
        <taxon>Eukaryota</taxon>
        <taxon>Viridiplantae</taxon>
        <taxon>Streptophyta</taxon>
        <taxon>Embryophyta</taxon>
        <taxon>Tracheophyta</taxon>
        <taxon>Spermatophyta</taxon>
        <taxon>Magnoliopsida</taxon>
        <taxon>Liliopsida</taxon>
        <taxon>Poales</taxon>
        <taxon>Poaceae</taxon>
        <taxon>PACMAD clade</taxon>
        <taxon>Panicoideae</taxon>
        <taxon>Andropogonodae</taxon>
        <taxon>Andropogoneae</taxon>
        <taxon>Tripsacinae</taxon>
        <taxon>Zea</taxon>
    </lineage>
</organism>
<dbReference type="ExpressionAtlas" id="A0A1D6HZ79">
    <property type="expression patterns" value="baseline"/>
</dbReference>
<keyword evidence="3" id="KW-0804">Transcription</keyword>
<dbReference type="PANTHER" id="PTHR10126">
    <property type="entry name" value="TATA-BOX BINDING PROTEIN"/>
    <property type="match status" value="1"/>
</dbReference>
<dbReference type="SMR" id="A0A1D6HZ79"/>
<dbReference type="SUPFAM" id="SSF55945">
    <property type="entry name" value="TATA-box binding protein-like"/>
    <property type="match status" value="1"/>
</dbReference>
<evidence type="ECO:0000313" key="6">
    <source>
        <dbReference type="EMBL" id="ONM53388.1"/>
    </source>
</evidence>
<dbReference type="AlphaFoldDB" id="A0A1D6HZ79"/>